<dbReference type="AlphaFoldDB" id="A0A3Q1K060"/>
<dbReference type="PANTHER" id="PTHR24184:SF6">
    <property type="entry name" value="ANKYRIN REPEAT AND SAM DOMAIN-CONTAINING PROTEIN 3"/>
    <property type="match status" value="1"/>
</dbReference>
<dbReference type="SMART" id="SM00248">
    <property type="entry name" value="ANK"/>
    <property type="match status" value="6"/>
</dbReference>
<dbReference type="Ensembl" id="ENSATET00000022855.3">
    <property type="protein sequence ID" value="ENSATEP00000022486.1"/>
    <property type="gene ID" value="ENSATEG00000015598.3"/>
</dbReference>
<feature type="repeat" description="ANK" evidence="1">
    <location>
        <begin position="67"/>
        <end position="99"/>
    </location>
</feature>
<dbReference type="Pfam" id="PF00023">
    <property type="entry name" value="Ank"/>
    <property type="match status" value="1"/>
</dbReference>
<dbReference type="Gene3D" id="1.25.40.20">
    <property type="entry name" value="Ankyrin repeat-containing domain"/>
    <property type="match status" value="1"/>
</dbReference>
<dbReference type="InterPro" id="IPR002110">
    <property type="entry name" value="Ankyrin_rpt"/>
</dbReference>
<dbReference type="Pfam" id="PF13637">
    <property type="entry name" value="Ank_4"/>
    <property type="match status" value="1"/>
</dbReference>
<feature type="region of interest" description="Disordered" evidence="2">
    <location>
        <begin position="231"/>
        <end position="264"/>
    </location>
</feature>
<dbReference type="STRING" id="64144.ENSATEP00000022465"/>
<dbReference type="SUPFAM" id="SSF48403">
    <property type="entry name" value="Ankyrin repeat"/>
    <property type="match status" value="1"/>
</dbReference>
<dbReference type="Pfam" id="PF12796">
    <property type="entry name" value="Ank_2"/>
    <property type="match status" value="1"/>
</dbReference>
<dbReference type="SMART" id="SM00454">
    <property type="entry name" value="SAM"/>
    <property type="match status" value="1"/>
</dbReference>
<accession>A0A3Q1K060</accession>
<organism evidence="4 5">
    <name type="scientific">Anabas testudineus</name>
    <name type="common">Climbing perch</name>
    <name type="synonym">Anthias testudineus</name>
    <dbReference type="NCBI Taxonomy" id="64144"/>
    <lineage>
        <taxon>Eukaryota</taxon>
        <taxon>Metazoa</taxon>
        <taxon>Chordata</taxon>
        <taxon>Craniata</taxon>
        <taxon>Vertebrata</taxon>
        <taxon>Euteleostomi</taxon>
        <taxon>Actinopterygii</taxon>
        <taxon>Neopterygii</taxon>
        <taxon>Teleostei</taxon>
        <taxon>Neoteleostei</taxon>
        <taxon>Acanthomorphata</taxon>
        <taxon>Anabantaria</taxon>
        <taxon>Anabantiformes</taxon>
        <taxon>Anabantoidei</taxon>
        <taxon>Anabantidae</taxon>
        <taxon>Anabas</taxon>
    </lineage>
</organism>
<dbReference type="CDD" id="cd09519">
    <property type="entry name" value="SAM_ANKS3"/>
    <property type="match status" value="1"/>
</dbReference>
<sequence>MSELSDEASESEQLGASLSMWLGDSLVRPEELDVPLDLHTACSIGQYDVVAECIKKREVNLDGKNIGGWTPLMYASYIGHDNIANLLLEAGVSVNATNAKGLTPLMLAASCGNESIAYFLLQHGAELELKDSRGWTALFHCTSTGHQQMVKFLLDNNADPNVKEPGSGFTPLMEAAASRHEIIVQYLLDHKVKVDDRNAKGETARALAMMYGYTKIVSLIDSRSPRLKAGHFDDLSSSEDSDSASPRIRPSRNRAKGISIHDGPQAIAKFRVGGTSKQCEPTVMPPGYTSIRDIGEQSESICYRDVTSPINELDGQSNSSRDDSPFFDNDMPTMRSSSSSSEGLHQDSDQCKKSSSRRLNKGHHSKGKSRHGNNDAGHSGTGNCRIHSDVVPPASYTGPKDLAEFLEQIGFSKYLPLLEAQDIDLQIFLTLTENDLKEIGITLFGPKRKMTSAIARWHSSARPPSDALEQAYADQLEAEMQEMAIQLHKRCEEVESLQSQVSQEKELRAVMEGCLMEDKMAWRRVQAELVENHRLAQDMSATLAKAQACCTELLSCLTADRDGSSYNCVEDKTKGDAGVTAGEGLTRSNVVALIKKLDSYEEELAGTLQTVLQSLRRLSAPEKVSDSWERP</sequence>
<evidence type="ECO:0000256" key="1">
    <source>
        <dbReference type="PROSITE-ProRule" id="PRU00023"/>
    </source>
</evidence>
<evidence type="ECO:0000259" key="3">
    <source>
        <dbReference type="PROSITE" id="PS50105"/>
    </source>
</evidence>
<evidence type="ECO:0000313" key="5">
    <source>
        <dbReference type="Proteomes" id="UP000265040"/>
    </source>
</evidence>
<dbReference type="InterPro" id="IPR001660">
    <property type="entry name" value="SAM"/>
</dbReference>
<protein>
    <recommendedName>
        <fullName evidence="3">SAM domain-containing protein</fullName>
    </recommendedName>
</protein>
<dbReference type="PROSITE" id="PS50297">
    <property type="entry name" value="ANK_REP_REGION"/>
    <property type="match status" value="4"/>
</dbReference>
<name>A0A3Q1K060_ANATE</name>
<feature type="region of interest" description="Disordered" evidence="2">
    <location>
        <begin position="307"/>
        <end position="386"/>
    </location>
</feature>
<proteinExistence type="predicted"/>
<dbReference type="PROSITE" id="PS50088">
    <property type="entry name" value="ANK_REPEAT"/>
    <property type="match status" value="4"/>
</dbReference>
<dbReference type="PANTHER" id="PTHR24184">
    <property type="entry name" value="SI:CH211-189E2.2"/>
    <property type="match status" value="1"/>
</dbReference>
<reference evidence="4" key="2">
    <citation type="submission" date="2025-08" db="UniProtKB">
        <authorList>
            <consortium name="Ensembl"/>
        </authorList>
    </citation>
    <scope>IDENTIFICATION</scope>
</reference>
<dbReference type="InterPro" id="IPR036770">
    <property type="entry name" value="Ankyrin_rpt-contain_sf"/>
</dbReference>
<dbReference type="SUPFAM" id="SSF47769">
    <property type="entry name" value="SAM/Pointed domain"/>
    <property type="match status" value="1"/>
</dbReference>
<dbReference type="GeneTree" id="ENSGT00940000156610"/>
<evidence type="ECO:0000256" key="2">
    <source>
        <dbReference type="SAM" id="MobiDB-lite"/>
    </source>
</evidence>
<keyword evidence="1" id="KW-0040">ANK repeat</keyword>
<dbReference type="OrthoDB" id="539213at2759"/>
<feature type="repeat" description="ANK" evidence="1">
    <location>
        <begin position="133"/>
        <end position="165"/>
    </location>
</feature>
<gene>
    <name evidence="4" type="primary">ANKS3</name>
</gene>
<reference evidence="4" key="3">
    <citation type="submission" date="2025-09" db="UniProtKB">
        <authorList>
            <consortium name="Ensembl"/>
        </authorList>
    </citation>
    <scope>IDENTIFICATION</scope>
</reference>
<feature type="repeat" description="ANK" evidence="1">
    <location>
        <begin position="167"/>
        <end position="199"/>
    </location>
</feature>
<feature type="compositionally biased region" description="Basic residues" evidence="2">
    <location>
        <begin position="354"/>
        <end position="371"/>
    </location>
</feature>
<dbReference type="Gene3D" id="1.10.150.50">
    <property type="entry name" value="Transcription Factor, Ets-1"/>
    <property type="match status" value="1"/>
</dbReference>
<feature type="repeat" description="ANK" evidence="1">
    <location>
        <begin position="100"/>
        <end position="132"/>
    </location>
</feature>
<feature type="domain" description="SAM" evidence="3">
    <location>
        <begin position="397"/>
        <end position="460"/>
    </location>
</feature>
<dbReference type="PROSITE" id="PS50105">
    <property type="entry name" value="SAM_DOMAIN"/>
    <property type="match status" value="1"/>
</dbReference>
<evidence type="ECO:0000313" key="4">
    <source>
        <dbReference type="Ensembl" id="ENSATEP00000022486.1"/>
    </source>
</evidence>
<dbReference type="Pfam" id="PF00536">
    <property type="entry name" value="SAM_1"/>
    <property type="match status" value="1"/>
</dbReference>
<feature type="compositionally biased region" description="Polar residues" evidence="2">
    <location>
        <begin position="308"/>
        <end position="319"/>
    </location>
</feature>
<dbReference type="InterPro" id="IPR013761">
    <property type="entry name" value="SAM/pointed_sf"/>
</dbReference>
<dbReference type="RefSeq" id="XP_026206865.1">
    <property type="nucleotide sequence ID" value="XM_026351080.1"/>
</dbReference>
<dbReference type="InParanoid" id="A0A3Q1K060"/>
<reference evidence="4" key="1">
    <citation type="submission" date="2021-04" db="EMBL/GenBank/DDBJ databases">
        <authorList>
            <consortium name="Wellcome Sanger Institute Data Sharing"/>
        </authorList>
    </citation>
    <scope>NUCLEOTIDE SEQUENCE [LARGE SCALE GENOMIC DNA]</scope>
</reference>
<dbReference type="InterPro" id="IPR047238">
    <property type="entry name" value="ANKS3_SAM"/>
</dbReference>
<dbReference type="OMA" id="RKDVHTQ"/>
<dbReference type="Proteomes" id="UP000265040">
    <property type="component" value="Chromosome 19"/>
</dbReference>
<dbReference type="GeneID" id="113156141"/>
<keyword evidence="5" id="KW-1185">Reference proteome</keyword>
<feature type="region of interest" description="Disordered" evidence="2">
    <location>
        <begin position="272"/>
        <end position="291"/>
    </location>
</feature>
<dbReference type="GO" id="GO:0005929">
    <property type="term" value="C:cilium"/>
    <property type="evidence" value="ECO:0007669"/>
    <property type="project" value="TreeGrafter"/>
</dbReference>